<sequence length="298" mass="35423">MELISNNLAYLIRTLRQSKGISQRELAQDICSQSEISHIENGKVIPCVYTLISISKKLGINPNYFIDRITISKYELVDIVKKQAREYIHTKEYNKLNTLIKNYELHSSFQLLEEKQFILWHKGITEYYISHHPKIAYQCFENAITLKNSAYKTEQDIHILNSYAIIKSEECDYHQAIDIFKNALELYKQSDIISNFKLYVRLLYNISKTYTRLNEYILADEFCDIGIESCKQEYSGFLYGELFYQKAYIKKNTQDYNSAEKLFNKSLFIFKEYDRSDYIEITLQQIKQIRQLQNKRVD</sequence>
<dbReference type="InterPro" id="IPR001387">
    <property type="entry name" value="Cro/C1-type_HTH"/>
</dbReference>
<organism evidence="2 3">
    <name type="scientific">Paenibacillus nicotianae</name>
    <dbReference type="NCBI Taxonomy" id="1526551"/>
    <lineage>
        <taxon>Bacteria</taxon>
        <taxon>Bacillati</taxon>
        <taxon>Bacillota</taxon>
        <taxon>Bacilli</taxon>
        <taxon>Bacillales</taxon>
        <taxon>Paenibacillaceae</taxon>
        <taxon>Paenibacillus</taxon>
    </lineage>
</organism>
<evidence type="ECO:0000313" key="2">
    <source>
        <dbReference type="EMBL" id="MFD1989974.1"/>
    </source>
</evidence>
<dbReference type="InterPro" id="IPR019734">
    <property type="entry name" value="TPR_rpt"/>
</dbReference>
<protein>
    <submittedName>
        <fullName evidence="2">Helix-turn-helix domain-containing protein</fullName>
    </submittedName>
</protein>
<gene>
    <name evidence="2" type="ORF">ACFSGI_08390</name>
</gene>
<name>A0ABW4UV46_9BACL</name>
<dbReference type="SUPFAM" id="SSF47413">
    <property type="entry name" value="lambda repressor-like DNA-binding domains"/>
    <property type="match status" value="1"/>
</dbReference>
<dbReference type="Pfam" id="PF18768">
    <property type="entry name" value="RNPP_C"/>
    <property type="match status" value="1"/>
</dbReference>
<dbReference type="InterPro" id="IPR053163">
    <property type="entry name" value="HTH-type_regulator_Rgg"/>
</dbReference>
<dbReference type="Pfam" id="PF01381">
    <property type="entry name" value="HTH_3"/>
    <property type="match status" value="1"/>
</dbReference>
<dbReference type="PANTHER" id="PTHR37038">
    <property type="entry name" value="TRANSCRIPTIONAL REGULATOR-RELATED"/>
    <property type="match status" value="1"/>
</dbReference>
<evidence type="ECO:0000313" key="3">
    <source>
        <dbReference type="Proteomes" id="UP001597403"/>
    </source>
</evidence>
<dbReference type="EMBL" id="JBHUGF010000010">
    <property type="protein sequence ID" value="MFD1989974.1"/>
    <property type="molecule type" value="Genomic_DNA"/>
</dbReference>
<dbReference type="SMART" id="SM00530">
    <property type="entry name" value="HTH_XRE"/>
    <property type="match status" value="1"/>
</dbReference>
<dbReference type="SUPFAM" id="SSF48452">
    <property type="entry name" value="TPR-like"/>
    <property type="match status" value="1"/>
</dbReference>
<dbReference type="Gene3D" id="1.25.40.10">
    <property type="entry name" value="Tetratricopeptide repeat domain"/>
    <property type="match status" value="1"/>
</dbReference>
<evidence type="ECO:0000259" key="1">
    <source>
        <dbReference type="PROSITE" id="PS50943"/>
    </source>
</evidence>
<dbReference type="RefSeq" id="WP_204823690.1">
    <property type="nucleotide sequence ID" value="NZ_JBHUGF010000010.1"/>
</dbReference>
<dbReference type="InterPro" id="IPR041315">
    <property type="entry name" value="PlcR_TPR"/>
</dbReference>
<proteinExistence type="predicted"/>
<keyword evidence="3" id="KW-1185">Reference proteome</keyword>
<accession>A0ABW4UV46</accession>
<dbReference type="CDD" id="cd00093">
    <property type="entry name" value="HTH_XRE"/>
    <property type="match status" value="1"/>
</dbReference>
<dbReference type="Proteomes" id="UP001597403">
    <property type="component" value="Unassembled WGS sequence"/>
</dbReference>
<comment type="caution">
    <text evidence="2">The sequence shown here is derived from an EMBL/GenBank/DDBJ whole genome shotgun (WGS) entry which is preliminary data.</text>
</comment>
<dbReference type="InterPro" id="IPR011990">
    <property type="entry name" value="TPR-like_helical_dom_sf"/>
</dbReference>
<feature type="domain" description="HTH cro/C1-type" evidence="1">
    <location>
        <begin position="12"/>
        <end position="65"/>
    </location>
</feature>
<dbReference type="InterPro" id="IPR010982">
    <property type="entry name" value="Lambda_DNA-bd_dom_sf"/>
</dbReference>
<dbReference type="PANTHER" id="PTHR37038:SF14">
    <property type="entry name" value="TRANSCRIPTIONAL ACTIVATOR"/>
    <property type="match status" value="1"/>
</dbReference>
<dbReference type="SMART" id="SM00028">
    <property type="entry name" value="TPR"/>
    <property type="match status" value="3"/>
</dbReference>
<dbReference type="PROSITE" id="PS50943">
    <property type="entry name" value="HTH_CROC1"/>
    <property type="match status" value="1"/>
</dbReference>
<reference evidence="3" key="1">
    <citation type="journal article" date="2019" name="Int. J. Syst. Evol. Microbiol.">
        <title>The Global Catalogue of Microorganisms (GCM) 10K type strain sequencing project: providing services to taxonomists for standard genome sequencing and annotation.</title>
        <authorList>
            <consortium name="The Broad Institute Genomics Platform"/>
            <consortium name="The Broad Institute Genome Sequencing Center for Infectious Disease"/>
            <person name="Wu L."/>
            <person name="Ma J."/>
        </authorList>
    </citation>
    <scope>NUCLEOTIDE SEQUENCE [LARGE SCALE GENOMIC DNA]</scope>
    <source>
        <strain evidence="3">CGMCC 1.15067</strain>
    </source>
</reference>